<dbReference type="Proteomes" id="UP001204486">
    <property type="component" value="Unassembled WGS sequence"/>
</dbReference>
<evidence type="ECO:0000313" key="1">
    <source>
        <dbReference type="EMBL" id="MCP9600606.1"/>
    </source>
</evidence>
<proteinExistence type="predicted"/>
<reference evidence="1" key="1">
    <citation type="submission" date="2022-07" db="EMBL/GenBank/DDBJ databases">
        <title>Prevotella copri.</title>
        <authorList>
            <person name="Yang C."/>
        </authorList>
    </citation>
    <scope>NUCLEOTIDE SEQUENCE</scope>
    <source>
        <strain evidence="1">HF1476</strain>
    </source>
</reference>
<dbReference type="EMBL" id="JANDWN010000033">
    <property type="protein sequence ID" value="MCP9600606.1"/>
    <property type="molecule type" value="Genomic_DNA"/>
</dbReference>
<organism evidence="1 2">
    <name type="scientific">Segatella copri</name>
    <dbReference type="NCBI Taxonomy" id="165179"/>
    <lineage>
        <taxon>Bacteria</taxon>
        <taxon>Pseudomonadati</taxon>
        <taxon>Bacteroidota</taxon>
        <taxon>Bacteroidia</taxon>
        <taxon>Bacteroidales</taxon>
        <taxon>Prevotellaceae</taxon>
        <taxon>Segatella</taxon>
    </lineage>
</organism>
<accession>A0AAW5IT58</accession>
<name>A0AAW5IT58_9BACT</name>
<dbReference type="AlphaFoldDB" id="A0AAW5IT58"/>
<sequence>MRIADNYEVEFTTVNDKTYKYKKYNQVLSLQWDISNIDCNKIYAKEDFAEK</sequence>
<evidence type="ECO:0000313" key="2">
    <source>
        <dbReference type="Proteomes" id="UP001204486"/>
    </source>
</evidence>
<dbReference type="RefSeq" id="WP_254974801.1">
    <property type="nucleotide sequence ID" value="NZ_JANDWK010000031.1"/>
</dbReference>
<comment type="caution">
    <text evidence="1">The sequence shown here is derived from an EMBL/GenBank/DDBJ whole genome shotgun (WGS) entry which is preliminary data.</text>
</comment>
<gene>
    <name evidence="1" type="ORF">NNC55_11675</name>
</gene>
<protein>
    <submittedName>
        <fullName evidence="1">Uncharacterized protein</fullName>
    </submittedName>
</protein>